<feature type="domain" description="Aminotransferase class V" evidence="11">
    <location>
        <begin position="6"/>
        <end position="371"/>
    </location>
</feature>
<dbReference type="RefSeq" id="WP_105862966.1">
    <property type="nucleotide sequence ID" value="NZ_PUEJ01000005.1"/>
</dbReference>
<dbReference type="InterPro" id="IPR015421">
    <property type="entry name" value="PyrdxlP-dep_Trfase_major"/>
</dbReference>
<sequence length="391" mass="40949">MTRSRTYLDHNATTPLRQEARAAMLSALDLCGAPSSVHADGRAVRKVVEAARHDVADLVGALPKNVVFCASATEANNLALNLDWQRPGKPPLRRMAVSSVEHASVLSGVHPQNTELDLLPVDGNGVLDLRALEARLDAWRERGETGLVSVMLANNETGVVQPVAEIAARVREASGLFHCDAAQAAGKISFSINEIGADLLTISSHKLGGPLGAGALVLGSDGLHQPNALIRGGGQEKGLRAGTENAPALAGFGAAARAAARDLAHYGEASLALRSRLEQALRETSPDLVVFGGGARRLPNTLNFAEPGMAAETTLIALDLEGISVSSGSACSSGKVKVSHVLTAMGVAPALAGCALRVSLGRETTVQEIEFFVAAWKRLRKNLHDRRHRAA</sequence>
<comment type="similarity">
    <text evidence="3">Belongs to the class-V pyridoxal-phosphate-dependent aminotransferase family. NifS/IscS subfamily.</text>
</comment>
<comment type="function">
    <text evidence="2">Catalyzes the removal of elemental sulfur atoms from cysteine to produce alanine. Seems to participate in the biosynthesis of the nitrogenase metalloclusters by providing the inorganic sulfur required for the Fe-S core formation.</text>
</comment>
<dbReference type="EMBL" id="PUEJ01000005">
    <property type="protein sequence ID" value="PRH86740.1"/>
    <property type="molecule type" value="Genomic_DNA"/>
</dbReference>
<dbReference type="OrthoDB" id="9808002at2"/>
<evidence type="ECO:0000256" key="3">
    <source>
        <dbReference type="ARBA" id="ARBA00006490"/>
    </source>
</evidence>
<dbReference type="InterPro" id="IPR015424">
    <property type="entry name" value="PyrdxlP-dep_Trfase"/>
</dbReference>
<dbReference type="GO" id="GO:0046872">
    <property type="term" value="F:metal ion binding"/>
    <property type="evidence" value="ECO:0007669"/>
    <property type="project" value="UniProtKB-KW"/>
</dbReference>
<protein>
    <recommendedName>
        <fullName evidence="4">Cysteine desulfurase</fullName>
    </recommendedName>
</protein>
<evidence type="ECO:0000256" key="1">
    <source>
        <dbReference type="ARBA" id="ARBA00001933"/>
    </source>
</evidence>
<dbReference type="Gene3D" id="3.90.1150.10">
    <property type="entry name" value="Aspartate Aminotransferase, domain 1"/>
    <property type="match status" value="1"/>
</dbReference>
<organism evidence="12 13">
    <name type="scientific">Labrys okinawensis</name>
    <dbReference type="NCBI Taxonomy" id="346911"/>
    <lineage>
        <taxon>Bacteria</taxon>
        <taxon>Pseudomonadati</taxon>
        <taxon>Pseudomonadota</taxon>
        <taxon>Alphaproteobacteria</taxon>
        <taxon>Hyphomicrobiales</taxon>
        <taxon>Xanthobacteraceae</taxon>
        <taxon>Labrys</taxon>
    </lineage>
</organism>
<dbReference type="AlphaFoldDB" id="A0A2S9QBP6"/>
<dbReference type="SUPFAM" id="SSF53383">
    <property type="entry name" value="PLP-dependent transferases"/>
    <property type="match status" value="1"/>
</dbReference>
<evidence type="ECO:0000259" key="11">
    <source>
        <dbReference type="Pfam" id="PF00266"/>
    </source>
</evidence>
<proteinExistence type="inferred from homology"/>
<evidence type="ECO:0000256" key="2">
    <source>
        <dbReference type="ARBA" id="ARBA00003120"/>
    </source>
</evidence>
<dbReference type="Gene3D" id="1.10.260.50">
    <property type="match status" value="1"/>
</dbReference>
<accession>A0A2S9QBP6</accession>
<dbReference type="Gene3D" id="3.40.640.10">
    <property type="entry name" value="Type I PLP-dependent aspartate aminotransferase-like (Major domain)"/>
    <property type="match status" value="1"/>
</dbReference>
<dbReference type="InterPro" id="IPR016454">
    <property type="entry name" value="Cysteine_dSase"/>
</dbReference>
<evidence type="ECO:0000256" key="4">
    <source>
        <dbReference type="ARBA" id="ARBA00013558"/>
    </source>
</evidence>
<dbReference type="PIRSF" id="PIRSF005572">
    <property type="entry name" value="NifS"/>
    <property type="match status" value="1"/>
</dbReference>
<dbReference type="InterPro" id="IPR015422">
    <property type="entry name" value="PyrdxlP-dep_Trfase_small"/>
</dbReference>
<keyword evidence="9" id="KW-0411">Iron-sulfur</keyword>
<dbReference type="GO" id="GO:0031071">
    <property type="term" value="F:cysteine desulfurase activity"/>
    <property type="evidence" value="ECO:0007669"/>
    <property type="project" value="UniProtKB-EC"/>
</dbReference>
<keyword evidence="13" id="KW-1185">Reference proteome</keyword>
<reference evidence="12 13" key="1">
    <citation type="submission" date="2018-02" db="EMBL/GenBank/DDBJ databases">
        <title>Whole genome sequencing of endophytic bacterium.</title>
        <authorList>
            <person name="Eedara R."/>
            <person name="Podile A.R."/>
        </authorList>
    </citation>
    <scope>NUCLEOTIDE SEQUENCE [LARGE SCALE GENOMIC DNA]</scope>
    <source>
        <strain evidence="12 13">RP1T</strain>
    </source>
</reference>
<dbReference type="PANTHER" id="PTHR11601">
    <property type="entry name" value="CYSTEINE DESULFURYLASE FAMILY MEMBER"/>
    <property type="match status" value="1"/>
</dbReference>
<keyword evidence="8" id="KW-0408">Iron</keyword>
<gene>
    <name evidence="12" type="ORF">C5L14_15660</name>
</gene>
<dbReference type="Pfam" id="PF00266">
    <property type="entry name" value="Aminotran_5"/>
    <property type="match status" value="1"/>
</dbReference>
<dbReference type="InterPro" id="IPR000192">
    <property type="entry name" value="Aminotrans_V_dom"/>
</dbReference>
<comment type="caution">
    <text evidence="12">The sequence shown here is derived from an EMBL/GenBank/DDBJ whole genome shotgun (WGS) entry which is preliminary data.</text>
</comment>
<dbReference type="Proteomes" id="UP000237682">
    <property type="component" value="Unassembled WGS sequence"/>
</dbReference>
<keyword evidence="7" id="KW-0663">Pyridoxal phosphate</keyword>
<evidence type="ECO:0000256" key="6">
    <source>
        <dbReference type="ARBA" id="ARBA00022723"/>
    </source>
</evidence>
<keyword evidence="6" id="KW-0479">Metal-binding</keyword>
<evidence type="ECO:0000256" key="8">
    <source>
        <dbReference type="ARBA" id="ARBA00023004"/>
    </source>
</evidence>
<comment type="cofactor">
    <cofactor evidence="1">
        <name>pyridoxal 5'-phosphate</name>
        <dbReference type="ChEBI" id="CHEBI:597326"/>
    </cofactor>
</comment>
<evidence type="ECO:0000256" key="9">
    <source>
        <dbReference type="ARBA" id="ARBA00023014"/>
    </source>
</evidence>
<evidence type="ECO:0000256" key="5">
    <source>
        <dbReference type="ARBA" id="ARBA00022679"/>
    </source>
</evidence>
<name>A0A2S9QBP6_9HYPH</name>
<comment type="catalytic activity">
    <reaction evidence="10">
        <text>(sulfur carrier)-H + L-cysteine = (sulfur carrier)-SH + L-alanine</text>
        <dbReference type="Rhea" id="RHEA:43892"/>
        <dbReference type="Rhea" id="RHEA-COMP:14737"/>
        <dbReference type="Rhea" id="RHEA-COMP:14739"/>
        <dbReference type="ChEBI" id="CHEBI:29917"/>
        <dbReference type="ChEBI" id="CHEBI:35235"/>
        <dbReference type="ChEBI" id="CHEBI:57972"/>
        <dbReference type="ChEBI" id="CHEBI:64428"/>
        <dbReference type="EC" id="2.8.1.7"/>
    </reaction>
</comment>
<evidence type="ECO:0000256" key="10">
    <source>
        <dbReference type="ARBA" id="ARBA00050776"/>
    </source>
</evidence>
<dbReference type="PANTHER" id="PTHR11601:SF34">
    <property type="entry name" value="CYSTEINE DESULFURASE"/>
    <property type="match status" value="1"/>
</dbReference>
<dbReference type="GO" id="GO:0051536">
    <property type="term" value="F:iron-sulfur cluster binding"/>
    <property type="evidence" value="ECO:0007669"/>
    <property type="project" value="UniProtKB-KW"/>
</dbReference>
<evidence type="ECO:0000313" key="13">
    <source>
        <dbReference type="Proteomes" id="UP000237682"/>
    </source>
</evidence>
<keyword evidence="5" id="KW-0808">Transferase</keyword>
<evidence type="ECO:0000313" key="12">
    <source>
        <dbReference type="EMBL" id="PRH86740.1"/>
    </source>
</evidence>
<evidence type="ECO:0000256" key="7">
    <source>
        <dbReference type="ARBA" id="ARBA00022898"/>
    </source>
</evidence>